<dbReference type="InterPro" id="IPR027007">
    <property type="entry name" value="C2_DOCK-type_domain"/>
</dbReference>
<dbReference type="Pfam" id="PF20422">
    <property type="entry name" value="DHR-2_Lobe_B"/>
    <property type="match status" value="1"/>
</dbReference>
<name>H2Y8Y0_CIOSA</name>
<dbReference type="InterPro" id="IPR035892">
    <property type="entry name" value="C2_domain_sf"/>
</dbReference>
<dbReference type="FunFam" id="1.25.40.410:FF:000002">
    <property type="entry name" value="Dedicator of cytokinesis protein 7"/>
    <property type="match status" value="1"/>
</dbReference>
<accession>H2Y8Y0</accession>
<evidence type="ECO:0000256" key="1">
    <source>
        <dbReference type="ARBA" id="ARBA00022658"/>
    </source>
</evidence>
<dbReference type="Ensembl" id="ENSCSAVT00000001809.1">
    <property type="protein sequence ID" value="ENSCSAVP00000001778.1"/>
    <property type="gene ID" value="ENSCSAVG00000001037.1"/>
</dbReference>
<dbReference type="PROSITE" id="PS51650">
    <property type="entry name" value="C2_DOCK"/>
    <property type="match status" value="1"/>
</dbReference>
<dbReference type="InterPro" id="IPR046770">
    <property type="entry name" value="DOCKER_Lobe_B"/>
</dbReference>
<dbReference type="GO" id="GO:0007264">
    <property type="term" value="P:small GTPase-mediated signal transduction"/>
    <property type="evidence" value="ECO:0007669"/>
    <property type="project" value="InterPro"/>
</dbReference>
<feature type="compositionally biased region" description="Low complexity" evidence="3">
    <location>
        <begin position="611"/>
        <end position="631"/>
    </location>
</feature>
<dbReference type="Pfam" id="PF14429">
    <property type="entry name" value="DOCK-C2"/>
    <property type="match status" value="1"/>
</dbReference>
<dbReference type="InterPro" id="IPR026791">
    <property type="entry name" value="DOCK"/>
</dbReference>
<dbReference type="InterPro" id="IPR046769">
    <property type="entry name" value="DOCKER_Lobe_A"/>
</dbReference>
<evidence type="ECO:0000313" key="6">
    <source>
        <dbReference type="Ensembl" id="ENSCSAVP00000001778.1"/>
    </source>
</evidence>
<dbReference type="InterPro" id="IPR043161">
    <property type="entry name" value="DOCK_C_lobe_A"/>
</dbReference>
<dbReference type="PROSITE" id="PS51651">
    <property type="entry name" value="DOCKER"/>
    <property type="match status" value="1"/>
</dbReference>
<feature type="region of interest" description="Disordered" evidence="3">
    <location>
        <begin position="610"/>
        <end position="637"/>
    </location>
</feature>
<dbReference type="PANTHER" id="PTHR23317">
    <property type="entry name" value="DEDICATOR OF CYTOKINESIS DOCK"/>
    <property type="match status" value="1"/>
</dbReference>
<organism evidence="6 7">
    <name type="scientific">Ciona savignyi</name>
    <name type="common">Pacific transparent sea squirt</name>
    <dbReference type="NCBI Taxonomy" id="51511"/>
    <lineage>
        <taxon>Eukaryota</taxon>
        <taxon>Metazoa</taxon>
        <taxon>Chordata</taxon>
        <taxon>Tunicata</taxon>
        <taxon>Ascidiacea</taxon>
        <taxon>Phlebobranchia</taxon>
        <taxon>Cionidae</taxon>
        <taxon>Ciona</taxon>
    </lineage>
</organism>
<dbReference type="OMA" id="TFYHLGC"/>
<dbReference type="InterPro" id="IPR046773">
    <property type="entry name" value="DOCKER_Lobe_C"/>
</dbReference>
<evidence type="ECO:0008006" key="8">
    <source>
        <dbReference type="Google" id="ProtNLM"/>
    </source>
</evidence>
<evidence type="ECO:0000313" key="7">
    <source>
        <dbReference type="Proteomes" id="UP000007875"/>
    </source>
</evidence>
<evidence type="ECO:0000259" key="4">
    <source>
        <dbReference type="PROSITE" id="PS51650"/>
    </source>
</evidence>
<comment type="similarity">
    <text evidence="2">Belongs to the DOCK family.</text>
</comment>
<dbReference type="Gene3D" id="1.25.40.410">
    <property type="match status" value="1"/>
</dbReference>
<evidence type="ECO:0000256" key="3">
    <source>
        <dbReference type="SAM" id="MobiDB-lite"/>
    </source>
</evidence>
<dbReference type="Pfam" id="PF20421">
    <property type="entry name" value="DHR-2_Lobe_C"/>
    <property type="match status" value="1"/>
</dbReference>
<dbReference type="FunCoup" id="H2Y8Y0">
    <property type="interactions" value="212"/>
</dbReference>
<feature type="domain" description="C2 DOCK-type" evidence="4">
    <location>
        <begin position="276"/>
        <end position="448"/>
    </location>
</feature>
<dbReference type="GO" id="GO:0005085">
    <property type="term" value="F:guanyl-nucleotide exchange factor activity"/>
    <property type="evidence" value="ECO:0007669"/>
    <property type="project" value="UniProtKB-KW"/>
</dbReference>
<proteinExistence type="inferred from homology"/>
<reference evidence="6" key="3">
    <citation type="submission" date="2025-09" db="UniProtKB">
        <authorList>
            <consortium name="Ensembl"/>
        </authorList>
    </citation>
    <scope>IDENTIFICATION</scope>
</reference>
<dbReference type="InterPro" id="IPR043162">
    <property type="entry name" value="DOCK_C_lobe_C"/>
</dbReference>
<dbReference type="Pfam" id="PF06920">
    <property type="entry name" value="DHR-2_Lobe_A"/>
    <property type="match status" value="1"/>
</dbReference>
<feature type="domain" description="DOCKER" evidence="5">
    <location>
        <begin position="1338"/>
        <end position="1776"/>
    </location>
</feature>
<dbReference type="Proteomes" id="UP000007875">
    <property type="component" value="Unassembled WGS sequence"/>
</dbReference>
<reference evidence="6" key="2">
    <citation type="submission" date="2025-08" db="UniProtKB">
        <authorList>
            <consortium name="Ensembl"/>
        </authorList>
    </citation>
    <scope>IDENTIFICATION</scope>
</reference>
<protein>
    <recommendedName>
        <fullName evidence="8">DOCKER domain-containing protein</fullName>
    </recommendedName>
</protein>
<keyword evidence="7" id="KW-1185">Reference proteome</keyword>
<reference evidence="7" key="1">
    <citation type="submission" date="2003-08" db="EMBL/GenBank/DDBJ databases">
        <authorList>
            <person name="Birren B."/>
            <person name="Nusbaum C."/>
            <person name="Abebe A."/>
            <person name="Abouelleil A."/>
            <person name="Adekoya E."/>
            <person name="Ait-zahra M."/>
            <person name="Allen N."/>
            <person name="Allen T."/>
            <person name="An P."/>
            <person name="Anderson M."/>
            <person name="Anderson S."/>
            <person name="Arachchi H."/>
            <person name="Armbruster J."/>
            <person name="Bachantsang P."/>
            <person name="Baldwin J."/>
            <person name="Barry A."/>
            <person name="Bayul T."/>
            <person name="Blitshsteyn B."/>
            <person name="Bloom T."/>
            <person name="Blye J."/>
            <person name="Boguslavskiy L."/>
            <person name="Borowsky M."/>
            <person name="Boukhgalter B."/>
            <person name="Brunache A."/>
            <person name="Butler J."/>
            <person name="Calixte N."/>
            <person name="Calvo S."/>
            <person name="Camarata J."/>
            <person name="Campo K."/>
            <person name="Chang J."/>
            <person name="Cheshatsang Y."/>
            <person name="Citroen M."/>
            <person name="Collymore A."/>
            <person name="Considine T."/>
            <person name="Cook A."/>
            <person name="Cooke P."/>
            <person name="Corum B."/>
            <person name="Cuomo C."/>
            <person name="David R."/>
            <person name="Dawoe T."/>
            <person name="Degray S."/>
            <person name="Dodge S."/>
            <person name="Dooley K."/>
            <person name="Dorje P."/>
            <person name="Dorjee K."/>
            <person name="Dorris L."/>
            <person name="Duffey N."/>
            <person name="Dupes A."/>
            <person name="Elkins T."/>
            <person name="Engels R."/>
            <person name="Erickson J."/>
            <person name="Farina A."/>
            <person name="Faro S."/>
            <person name="Ferreira P."/>
            <person name="Fischer H."/>
            <person name="Fitzgerald M."/>
            <person name="Foley K."/>
            <person name="Gage D."/>
            <person name="Galagan J."/>
            <person name="Gearin G."/>
            <person name="Gnerre S."/>
            <person name="Gnirke A."/>
            <person name="Goyette A."/>
            <person name="Graham J."/>
            <person name="Grandbois E."/>
            <person name="Gyaltsen K."/>
            <person name="Hafez N."/>
            <person name="Hagopian D."/>
            <person name="Hagos B."/>
            <person name="Hall J."/>
            <person name="Hatcher B."/>
            <person name="Heller A."/>
            <person name="Higgins H."/>
            <person name="Honan T."/>
            <person name="Horn A."/>
            <person name="Houde N."/>
            <person name="Hughes L."/>
            <person name="Hulme W."/>
            <person name="Husby E."/>
            <person name="Iliev I."/>
            <person name="Jaffe D."/>
            <person name="Jones C."/>
            <person name="Kamal M."/>
            <person name="Kamat A."/>
            <person name="Kamvysselis M."/>
            <person name="Karlsson E."/>
            <person name="Kells C."/>
            <person name="Kieu A."/>
            <person name="Kisner P."/>
            <person name="Kodira C."/>
            <person name="Kulbokas E."/>
            <person name="Labutti K."/>
            <person name="Lama D."/>
            <person name="Landers T."/>
            <person name="Leger J."/>
            <person name="Levine S."/>
            <person name="Lewis D."/>
            <person name="Lewis T."/>
            <person name="Lindblad-toh K."/>
            <person name="Liu X."/>
            <person name="Lokyitsang T."/>
            <person name="Lokyitsang Y."/>
            <person name="Lucien O."/>
            <person name="Lui A."/>
            <person name="Ma L.J."/>
            <person name="Mabbitt R."/>
            <person name="Macdonald J."/>
            <person name="Maclean C."/>
            <person name="Major J."/>
            <person name="Manning J."/>
            <person name="Marabella R."/>
            <person name="Maru K."/>
            <person name="Matthews C."/>
            <person name="Mauceli E."/>
            <person name="Mccarthy M."/>
            <person name="Mcdonough S."/>
            <person name="Mcghee T."/>
            <person name="Meldrim J."/>
            <person name="Meneus L."/>
            <person name="Mesirov J."/>
            <person name="Mihalev A."/>
            <person name="Mihova T."/>
            <person name="Mikkelsen T."/>
            <person name="Mlenga V."/>
            <person name="Moru K."/>
            <person name="Mozes J."/>
            <person name="Mulrain L."/>
            <person name="Munson G."/>
            <person name="Naylor J."/>
            <person name="Newes C."/>
            <person name="Nguyen C."/>
            <person name="Nguyen N."/>
            <person name="Nguyen T."/>
            <person name="Nicol R."/>
            <person name="Nielsen C."/>
            <person name="Nizzari M."/>
            <person name="Norbu C."/>
            <person name="Norbu N."/>
            <person name="O'donnell P."/>
            <person name="Okoawo O."/>
            <person name="O'leary S."/>
            <person name="Omotosho B."/>
            <person name="O'neill K."/>
            <person name="Osman S."/>
            <person name="Parker S."/>
            <person name="Perrin D."/>
            <person name="Phunkhang P."/>
            <person name="Piqani B."/>
            <person name="Purcell S."/>
            <person name="Rachupka T."/>
            <person name="Ramasamy U."/>
            <person name="Rameau R."/>
            <person name="Ray V."/>
            <person name="Raymond C."/>
            <person name="Retta R."/>
            <person name="Richardson S."/>
            <person name="Rise C."/>
            <person name="Rodriguez J."/>
            <person name="Rogers J."/>
            <person name="Rogov P."/>
            <person name="Rutman M."/>
            <person name="Schupbach R."/>
            <person name="Seaman C."/>
            <person name="Settipalli S."/>
            <person name="Sharpe T."/>
            <person name="Sheridan J."/>
            <person name="Sherpa N."/>
            <person name="Shi J."/>
            <person name="Smirnov S."/>
            <person name="Smith C."/>
            <person name="Sougnez C."/>
            <person name="Spencer B."/>
            <person name="Stalker J."/>
            <person name="Stange-thomann N."/>
            <person name="Stavropoulos S."/>
            <person name="Stetson K."/>
            <person name="Stone C."/>
            <person name="Stone S."/>
            <person name="Stubbs M."/>
            <person name="Talamas J."/>
            <person name="Tchuinga P."/>
            <person name="Tenzing P."/>
            <person name="Tesfaye S."/>
            <person name="Theodore J."/>
            <person name="Thoulutsang Y."/>
            <person name="Topham K."/>
            <person name="Towey S."/>
            <person name="Tsamla T."/>
            <person name="Tsomo N."/>
            <person name="Vallee D."/>
            <person name="Vassiliev H."/>
            <person name="Venkataraman V."/>
            <person name="Vinson J."/>
            <person name="Vo A."/>
            <person name="Wade C."/>
            <person name="Wang S."/>
            <person name="Wangchuk T."/>
            <person name="Wangdi T."/>
            <person name="Whittaker C."/>
            <person name="Wilkinson J."/>
            <person name="Wu Y."/>
            <person name="Wyman D."/>
            <person name="Yadav S."/>
            <person name="Yang S."/>
            <person name="Yang X."/>
            <person name="Yeager S."/>
            <person name="Yee E."/>
            <person name="Young G."/>
            <person name="Zainoun J."/>
            <person name="Zembeck L."/>
            <person name="Zimmer A."/>
            <person name="Zody M."/>
            <person name="Lander E."/>
        </authorList>
    </citation>
    <scope>NUCLEOTIDE SEQUENCE [LARGE SCALE GENOMIC DNA]</scope>
</reference>
<dbReference type="InParanoid" id="H2Y8Y0"/>
<dbReference type="PANTHER" id="PTHR23317:SF76">
    <property type="entry name" value="LD20667P"/>
    <property type="match status" value="1"/>
</dbReference>
<dbReference type="STRING" id="51511.ENSCSAVP00000001778"/>
<dbReference type="GeneTree" id="ENSGT00940000159313"/>
<evidence type="ECO:0000259" key="5">
    <source>
        <dbReference type="PROSITE" id="PS51651"/>
    </source>
</evidence>
<dbReference type="Gene3D" id="1.20.58.740">
    <property type="match status" value="1"/>
</dbReference>
<keyword evidence="1" id="KW-0344">Guanine-nucleotide releasing factor</keyword>
<dbReference type="eggNOG" id="KOG1997">
    <property type="taxonomic scope" value="Eukaryota"/>
</dbReference>
<evidence type="ECO:0000256" key="2">
    <source>
        <dbReference type="PROSITE-ProRule" id="PRU00983"/>
    </source>
</evidence>
<dbReference type="Gene3D" id="2.60.40.150">
    <property type="entry name" value="C2 domain"/>
    <property type="match status" value="1"/>
</dbReference>
<sequence>RLEIDIEPIFASIALYDTKKKKKISENFYFDLNSDSTRKMMKLENSLPAVSTLARSAIFSLTHPSHDVFIVIKLEKILQQGDITECAEPYMKDATDKSRDKAKNNAKWFCERLGKYRMPLAWTAIHLMNIVNSATNLRPTDDQTTPGIRSASFDNRRQTLTRQCSLSDVELSKLTSFKPVTLTVSSFFKQEGERLKDEDLFRFLVDLKRPTNVLKRLKCIPGKMKIDVSPCPPDFPCAITPDLHRVKPYPDQRVRPTREIQEFPPLEVTLPHTTYRNLLYIRPQTINFTNRLFGDFKNWLPTVQILDSEELCNALPLQYGKSNCPDNIAYITGNSPQTHPTPRNPDFYEEVKMQLPTHLTPRHHLFFSFVHISCQRKQELNPIETPVGYTWLPLLSNGRLRVGEHNLPVSVDKTPPPHYSMTTPEGVIPGVKWVDGHKPVFGITLQSVSTVHILDQHLGQFFHLCDIIDSPNVRVFPSPHNLKLMDGSRINDLEQELQRYVISMASETQLSSLVKYLYVVLDKLISMLVRPPVVGGQTVNMGQTCFEAISRILFRIHQSKEFRVDTHQRNIILATYARHIFTIPQSVHLDHVQKGAHYATMTRSRVRPSVKKSTFSISSSNPDLSVPSSPDDPNETFHSGLLGGGGFRLSNARSSMMEQSSRHPVDGVGVRSVAHKVFHEELVLLFVVSTGNVKDRALQNAWFLFELLTKSMTQHIKQAGLLSVSRSERFSNRFMDDVIRLIKLFCHEINSRFNRDYDFAERLNCCLAFLIRDFLSIMDRGFVFQLIHLYYQQWYKKFVCNICLINVDMPFLPVIHFSSSYTKYNHLLQPPTPSNPHIPQASSRFDLTDRFTRQHFLTKNINGNEHRLSIELLDQGAPNLSKVQLYATTTLRNLMMSHDEDDRINASHEVKRAVAALYSPLVAIAIQALPYAHLFDEVLDEGNPQNAGGNPLIRSNTGLNQAKAKYISYFEAEIVDFWSITLINTPQMSADSTRNLLLCFIWMLKNTDRSTLRSWWITLPPSHLVSLLDLLYISISCFEYKQTIVRHDVARTSFNRGAKKKDSKSRLQEAILGESSARREMLMRRRGGGDKAATMGSKDMLRWQKDKTEWKQYKHGEHTKQSAEDALLAKNFSAEMTLITLDTLELLIDMATEYNNGNHTSQILSSALRVLLHCFSKQQSVTVLEHMFAVQRSFVAKVCELLFEEETEQCADLTLRLLEKCSSSMSAVRVHAAASMYLLMKHNFSMGNNFARVKMQVTMSMSSLVGVSHDFDEDYLRRSLKTALNYAEVDSDLEGTSFPDQVRELVFNLQTILSDTVKMKEHQEDPEMLIDLMHRIAKGYQNSPDLRLTWLQNMARQHSERKNQAEAGMCLLHSAALVAEYLSMLEHKSHLPIGCVAFQESAVSDDVVSPNADEVCSEKFFSISGLMAVLEQAVQTFSLAGLHEVVDMIYKILIPIYQHDKDYKKLSNIHEKLRDCFQKINSQLGKRMFGTYFRVGFYGRKFGDLNNNEFIYKEPAITKLPEISYRLETFYSQCFGAEYVEMMKDSSQVDVTQLDPEKAYIQITYVEPYFHHYEDGTKTTYFERNFNVDKFMYATPFTKDGKAHGEMVEQYKRKTFLQVSHTFPYLKTRINVIKKWETVLTPLESACEDVKRKTTDLLRAVHLEPADVRMLQVNLQGAVLTSVNQTIPSCGSRTTISDCPSNNSFMREYRHYDIINLIFQLQVRVIPCHIYFSCSVALKKNKSLISTDQKEYQREMERNYHKMNDSLKPMVNNREVVVQMVNA</sequence>
<dbReference type="InterPro" id="IPR027357">
    <property type="entry name" value="DOCKER_dom"/>
</dbReference>